<reference evidence="2 3" key="1">
    <citation type="journal article" date="2016" name="Nat. Commun.">
        <title>Extremotolerant tardigrade genome and improved radiotolerance of human cultured cells by tardigrade-unique protein.</title>
        <authorList>
            <person name="Hashimoto T."/>
            <person name="Horikawa D.D."/>
            <person name="Saito Y."/>
            <person name="Kuwahara H."/>
            <person name="Kozuka-Hata H."/>
            <person name="Shin-I T."/>
            <person name="Minakuchi Y."/>
            <person name="Ohishi K."/>
            <person name="Motoyama A."/>
            <person name="Aizu T."/>
            <person name="Enomoto A."/>
            <person name="Kondo K."/>
            <person name="Tanaka S."/>
            <person name="Hara Y."/>
            <person name="Koshikawa S."/>
            <person name="Sagara H."/>
            <person name="Miura T."/>
            <person name="Yokobori S."/>
            <person name="Miyagawa K."/>
            <person name="Suzuki Y."/>
            <person name="Kubo T."/>
            <person name="Oyama M."/>
            <person name="Kohara Y."/>
            <person name="Fujiyama A."/>
            <person name="Arakawa K."/>
            <person name="Katayama T."/>
            <person name="Toyoda A."/>
            <person name="Kunieda T."/>
        </authorList>
    </citation>
    <scope>NUCLEOTIDE SEQUENCE [LARGE SCALE GENOMIC DNA]</scope>
    <source>
        <strain evidence="2 3">YOKOZUNA-1</strain>
    </source>
</reference>
<keyword evidence="3" id="KW-1185">Reference proteome</keyword>
<feature type="domain" description="DDE-1" evidence="1">
    <location>
        <begin position="127"/>
        <end position="303"/>
    </location>
</feature>
<dbReference type="OrthoDB" id="4327074at2759"/>
<sequence>MRVIKKIESKRITRDSDIKKAADQVAKEMNLKRNVSRGWIWRWKKANGITYRIPTKVGRKTKDTDDDIKAMETYEAQLEEIHLQMVDPSTIWNMDQTSVALQNPYRKTLALKGSNDVPIIQPPGDRENMTVLLMVAADGTKHPAVIVFKGAKKTGVLSTNVMKKLLIPENVIVKSNRKGWWTNDFDLVYLKEAFPVSDTQVTQILLRDQCKAHLSQESADLLEERCVHQVLIPKGKTGDKQPLDVGVNGPFKAIMRRNYHEWMDHQTAVAKSGYLKKPSRQDFVDFVSAAWNEVSPLIIESSFVKAGVLPEPTYMLADYVPDGNAPFEFDFSE</sequence>
<dbReference type="Proteomes" id="UP000186922">
    <property type="component" value="Unassembled WGS sequence"/>
</dbReference>
<dbReference type="AlphaFoldDB" id="A0A1D1UMP6"/>
<dbReference type="InterPro" id="IPR050863">
    <property type="entry name" value="CenT-Element_Derived"/>
</dbReference>
<dbReference type="PANTHER" id="PTHR19303:SF57">
    <property type="entry name" value="HTH CENPB-TYPE DOMAIN-CONTAINING PROTEIN"/>
    <property type="match status" value="1"/>
</dbReference>
<evidence type="ECO:0000313" key="3">
    <source>
        <dbReference type="Proteomes" id="UP000186922"/>
    </source>
</evidence>
<evidence type="ECO:0000259" key="1">
    <source>
        <dbReference type="Pfam" id="PF03184"/>
    </source>
</evidence>
<gene>
    <name evidence="2" type="primary">RvY_02324-1</name>
    <name evidence="2" type="synonym">RvY_02324.1</name>
    <name evidence="2" type="ORF">RvY_02324</name>
</gene>
<dbReference type="InterPro" id="IPR004875">
    <property type="entry name" value="DDE_SF_endonuclease_dom"/>
</dbReference>
<dbReference type="PANTHER" id="PTHR19303">
    <property type="entry name" value="TRANSPOSON"/>
    <property type="match status" value="1"/>
</dbReference>
<comment type="caution">
    <text evidence="2">The sequence shown here is derived from an EMBL/GenBank/DDBJ whole genome shotgun (WGS) entry which is preliminary data.</text>
</comment>
<proteinExistence type="predicted"/>
<accession>A0A1D1UMP6</accession>
<evidence type="ECO:0000313" key="2">
    <source>
        <dbReference type="EMBL" id="GAU89820.1"/>
    </source>
</evidence>
<organism evidence="2 3">
    <name type="scientific">Ramazzottius varieornatus</name>
    <name type="common">Water bear</name>
    <name type="synonym">Tardigrade</name>
    <dbReference type="NCBI Taxonomy" id="947166"/>
    <lineage>
        <taxon>Eukaryota</taxon>
        <taxon>Metazoa</taxon>
        <taxon>Ecdysozoa</taxon>
        <taxon>Tardigrada</taxon>
        <taxon>Eutardigrada</taxon>
        <taxon>Parachela</taxon>
        <taxon>Hypsibioidea</taxon>
        <taxon>Ramazzottiidae</taxon>
        <taxon>Ramazzottius</taxon>
    </lineage>
</organism>
<protein>
    <recommendedName>
        <fullName evidence="1">DDE-1 domain-containing protein</fullName>
    </recommendedName>
</protein>
<dbReference type="EMBL" id="BDGG01000001">
    <property type="protein sequence ID" value="GAU89820.1"/>
    <property type="molecule type" value="Genomic_DNA"/>
</dbReference>
<dbReference type="GO" id="GO:0003677">
    <property type="term" value="F:DNA binding"/>
    <property type="evidence" value="ECO:0007669"/>
    <property type="project" value="TreeGrafter"/>
</dbReference>
<dbReference type="GO" id="GO:0005634">
    <property type="term" value="C:nucleus"/>
    <property type="evidence" value="ECO:0007669"/>
    <property type="project" value="TreeGrafter"/>
</dbReference>
<name>A0A1D1UMP6_RAMVA</name>
<dbReference type="Pfam" id="PF03184">
    <property type="entry name" value="DDE_1"/>
    <property type="match status" value="1"/>
</dbReference>